<dbReference type="Pfam" id="PF11191">
    <property type="entry name" value="DUF2782"/>
    <property type="match status" value="1"/>
</dbReference>
<feature type="region of interest" description="Disordered" evidence="1">
    <location>
        <begin position="1"/>
        <end position="44"/>
    </location>
</feature>
<dbReference type="OrthoDB" id="5296182at2"/>
<evidence type="ECO:0000313" key="3">
    <source>
        <dbReference type="Proteomes" id="UP000260351"/>
    </source>
</evidence>
<proteinExistence type="predicted"/>
<gene>
    <name evidence="2" type="ORF">DZC52_07425</name>
</gene>
<dbReference type="Proteomes" id="UP000260351">
    <property type="component" value="Unassembled WGS sequence"/>
</dbReference>
<keyword evidence="3" id="KW-1185">Reference proteome</keyword>
<dbReference type="InterPro" id="IPR021357">
    <property type="entry name" value="DUF2782"/>
</dbReference>
<evidence type="ECO:0000313" key="2">
    <source>
        <dbReference type="EMBL" id="RFF30638.1"/>
    </source>
</evidence>
<protein>
    <submittedName>
        <fullName evidence="2">DUF2782 domain-containing protein</fullName>
    </submittedName>
</protein>
<organism evidence="2 3">
    <name type="scientific">Wenzhouxiangella sediminis</name>
    <dbReference type="NCBI Taxonomy" id="1792836"/>
    <lineage>
        <taxon>Bacteria</taxon>
        <taxon>Pseudomonadati</taxon>
        <taxon>Pseudomonadota</taxon>
        <taxon>Gammaproteobacteria</taxon>
        <taxon>Chromatiales</taxon>
        <taxon>Wenzhouxiangellaceae</taxon>
        <taxon>Wenzhouxiangella</taxon>
    </lineage>
</organism>
<reference evidence="2 3" key="1">
    <citation type="submission" date="2018-08" db="EMBL/GenBank/DDBJ databases">
        <title>Wenzhouxiangella salilacus sp. nov., a novel bacterium isolated from a saline lake in Xinjiang Province, China.</title>
        <authorList>
            <person name="Han S."/>
        </authorList>
    </citation>
    <scope>NUCLEOTIDE SEQUENCE [LARGE SCALE GENOMIC DNA]</scope>
    <source>
        <strain evidence="2 3">XDB06</strain>
    </source>
</reference>
<accession>A0A3E1K996</accession>
<comment type="caution">
    <text evidence="2">The sequence shown here is derived from an EMBL/GenBank/DDBJ whole genome shotgun (WGS) entry which is preliminary data.</text>
</comment>
<sequence length="105" mass="11777">MAWPALAQDDPPPSDAPPPPPIREPLPPKVQDPDEQIQPQVVIRREEDRIVEEYSSGGAVYMIRVTPIEGGPSYYLIDTDGDGELESRHDGMDPVKPAYWKIAEW</sequence>
<name>A0A3E1K996_9GAMM</name>
<feature type="compositionally biased region" description="Pro residues" evidence="1">
    <location>
        <begin position="10"/>
        <end position="30"/>
    </location>
</feature>
<dbReference type="Gene3D" id="2.20.130.30">
    <property type="entry name" value="Protein of unknown function DUF2782"/>
    <property type="match status" value="1"/>
</dbReference>
<evidence type="ECO:0000256" key="1">
    <source>
        <dbReference type="SAM" id="MobiDB-lite"/>
    </source>
</evidence>
<dbReference type="EMBL" id="QUZK01000034">
    <property type="protein sequence ID" value="RFF30638.1"/>
    <property type="molecule type" value="Genomic_DNA"/>
</dbReference>
<dbReference type="AlphaFoldDB" id="A0A3E1K996"/>